<organism evidence="1 2">
    <name type="scientific">Phragmitibacter flavus</name>
    <dbReference type="NCBI Taxonomy" id="2576071"/>
    <lineage>
        <taxon>Bacteria</taxon>
        <taxon>Pseudomonadati</taxon>
        <taxon>Verrucomicrobiota</taxon>
        <taxon>Verrucomicrobiia</taxon>
        <taxon>Verrucomicrobiales</taxon>
        <taxon>Verrucomicrobiaceae</taxon>
        <taxon>Phragmitibacter</taxon>
    </lineage>
</organism>
<dbReference type="Proteomes" id="UP000306196">
    <property type="component" value="Unassembled WGS sequence"/>
</dbReference>
<dbReference type="EMBL" id="VAUV01000010">
    <property type="protein sequence ID" value="TLD69983.1"/>
    <property type="molecule type" value="Genomic_DNA"/>
</dbReference>
<proteinExistence type="predicted"/>
<gene>
    <name evidence="1" type="ORF">FEM03_14725</name>
</gene>
<accession>A0A5R8KCD6</accession>
<protein>
    <submittedName>
        <fullName evidence="1">Uncharacterized protein</fullName>
    </submittedName>
</protein>
<name>A0A5R8KCD6_9BACT</name>
<dbReference type="AlphaFoldDB" id="A0A5R8KCD6"/>
<sequence length="150" mass="15798">MPSIHPASPWPTCLASIVVLQLCSCQTAPPIASPPPPNYSDAVPLPAGDYTYGTAIVESVNAEPLTAGPTRAQLTIRGLLNDGATTIHQVEQTKTPDGFVITITTARLKSAVATLALVPFERIVTLDLSAVRSGPCQIRVNDVRTTIMVP</sequence>
<comment type="caution">
    <text evidence="1">The sequence shown here is derived from an EMBL/GenBank/DDBJ whole genome shotgun (WGS) entry which is preliminary data.</text>
</comment>
<evidence type="ECO:0000313" key="2">
    <source>
        <dbReference type="Proteomes" id="UP000306196"/>
    </source>
</evidence>
<evidence type="ECO:0000313" key="1">
    <source>
        <dbReference type="EMBL" id="TLD69983.1"/>
    </source>
</evidence>
<dbReference type="RefSeq" id="WP_138087038.1">
    <property type="nucleotide sequence ID" value="NZ_VAUV01000010.1"/>
</dbReference>
<reference evidence="1 2" key="1">
    <citation type="submission" date="2019-05" db="EMBL/GenBank/DDBJ databases">
        <title>Verrucobacter flavum gen. nov., sp. nov. a new member of the family Verrucomicrobiaceae.</title>
        <authorList>
            <person name="Szuroczki S."/>
            <person name="Abbaszade G."/>
            <person name="Szabo A."/>
            <person name="Felfoldi T."/>
            <person name="Schumann P."/>
            <person name="Boka K."/>
            <person name="Keki Z."/>
            <person name="Toumi M."/>
            <person name="Toth E."/>
        </authorList>
    </citation>
    <scope>NUCLEOTIDE SEQUENCE [LARGE SCALE GENOMIC DNA]</scope>
    <source>
        <strain evidence="1 2">MG-N-17</strain>
    </source>
</reference>
<dbReference type="OrthoDB" id="199254at2"/>
<keyword evidence="2" id="KW-1185">Reference proteome</keyword>